<keyword evidence="2" id="KW-0413">Isomerase</keyword>
<protein>
    <submittedName>
        <fullName evidence="2">Sugar phosphate isomerase/epimerase</fullName>
    </submittedName>
</protein>
<dbReference type="Proteomes" id="UP000272528">
    <property type="component" value="Chromosome"/>
</dbReference>
<evidence type="ECO:0000259" key="1">
    <source>
        <dbReference type="Pfam" id="PF01261"/>
    </source>
</evidence>
<reference evidence="3" key="1">
    <citation type="submission" date="2018-12" db="EMBL/GenBank/DDBJ databases">
        <title>Genome sequence of Peanibacillus sp.</title>
        <authorList>
            <person name="Subramani G."/>
            <person name="Srinivasan S."/>
            <person name="Kim M.K."/>
        </authorList>
    </citation>
    <scope>NUCLEOTIDE SEQUENCE [LARGE SCALE GENOMIC DNA]</scope>
    <source>
        <strain evidence="3">18JY67-1</strain>
    </source>
</reference>
<dbReference type="PANTHER" id="PTHR12110">
    <property type="entry name" value="HYDROXYPYRUVATE ISOMERASE"/>
    <property type="match status" value="1"/>
</dbReference>
<dbReference type="RefSeq" id="WP_126019396.1">
    <property type="nucleotide sequence ID" value="NZ_CP034437.1"/>
</dbReference>
<dbReference type="Pfam" id="PF01261">
    <property type="entry name" value="AP_endonuc_2"/>
    <property type="match status" value="1"/>
</dbReference>
<dbReference type="InterPro" id="IPR013022">
    <property type="entry name" value="Xyl_isomerase-like_TIM-brl"/>
</dbReference>
<gene>
    <name evidence="2" type="ORF">EJC50_28050</name>
</gene>
<dbReference type="GO" id="GO:0016853">
    <property type="term" value="F:isomerase activity"/>
    <property type="evidence" value="ECO:0007669"/>
    <property type="project" value="UniProtKB-KW"/>
</dbReference>
<name>A0A3S9ABN6_9BACL</name>
<keyword evidence="3" id="KW-1185">Reference proteome</keyword>
<evidence type="ECO:0000313" key="3">
    <source>
        <dbReference type="Proteomes" id="UP000272528"/>
    </source>
</evidence>
<organism evidence="2 3">
    <name type="scientific">Paenibacillus albus</name>
    <dbReference type="NCBI Taxonomy" id="2495582"/>
    <lineage>
        <taxon>Bacteria</taxon>
        <taxon>Bacillati</taxon>
        <taxon>Bacillota</taxon>
        <taxon>Bacilli</taxon>
        <taxon>Bacillales</taxon>
        <taxon>Paenibacillaceae</taxon>
        <taxon>Paenibacillus</taxon>
    </lineage>
</organism>
<accession>A0A3S9ABN6</accession>
<dbReference type="InterPro" id="IPR050312">
    <property type="entry name" value="IolE/XylAMocC-like"/>
</dbReference>
<dbReference type="SUPFAM" id="SSF51658">
    <property type="entry name" value="Xylose isomerase-like"/>
    <property type="match status" value="1"/>
</dbReference>
<sequence>MRLGTCLPHDESVYKNGEFNIEKSVEELARANITLTMTNFPIEESEWESGSVRLSRALHQAGVSLAEYNPSFTLQPLERSQCRLHAEKLVKKMAIAEQIGCLNLAICTGGYNGYGPHPRNRRHESWELLKETCYIVSEEASKRQLRSRILIEMVYTSVIRTPEELAKLIGEIDSPYIQGHMDIANCLNFDNIYDHSEYIRKAFNTLDGRIGSAHIKDLVPGESYLPCIEQRKPGEGIFDFGTYLECISQLPADTPAMIEHLEKLDDIKQAYEHIRSIARSKKIPLWGES</sequence>
<dbReference type="KEGG" id="palb:EJC50_28050"/>
<feature type="domain" description="Xylose isomerase-like TIM barrel" evidence="1">
    <location>
        <begin position="49"/>
        <end position="276"/>
    </location>
</feature>
<dbReference type="AlphaFoldDB" id="A0A3S9ABN6"/>
<proteinExistence type="predicted"/>
<dbReference type="InterPro" id="IPR036237">
    <property type="entry name" value="Xyl_isomerase-like_sf"/>
</dbReference>
<dbReference type="Gene3D" id="3.20.20.150">
    <property type="entry name" value="Divalent-metal-dependent TIM barrel enzymes"/>
    <property type="match status" value="1"/>
</dbReference>
<dbReference type="EMBL" id="CP034437">
    <property type="protein sequence ID" value="AZN43124.1"/>
    <property type="molecule type" value="Genomic_DNA"/>
</dbReference>
<evidence type="ECO:0000313" key="2">
    <source>
        <dbReference type="EMBL" id="AZN43124.1"/>
    </source>
</evidence>